<dbReference type="RefSeq" id="WP_091827951.1">
    <property type="nucleotide sequence ID" value="NZ_FNRJ01000023.1"/>
</dbReference>
<accession>A0A1H4H0H4</accession>
<feature type="domain" description="ABC-type transport auxiliary lipoprotein component" evidence="2">
    <location>
        <begin position="30"/>
        <end position="187"/>
    </location>
</feature>
<dbReference type="Proteomes" id="UP000242469">
    <property type="component" value="Unassembled WGS sequence"/>
</dbReference>
<organism evidence="3 4">
    <name type="scientific">Marinobacterium iners DSM 11526</name>
    <dbReference type="NCBI Taxonomy" id="1122198"/>
    <lineage>
        <taxon>Bacteria</taxon>
        <taxon>Pseudomonadati</taxon>
        <taxon>Pseudomonadota</taxon>
        <taxon>Gammaproteobacteria</taxon>
        <taxon>Oceanospirillales</taxon>
        <taxon>Oceanospirillaceae</taxon>
        <taxon>Marinobacterium</taxon>
    </lineage>
</organism>
<dbReference type="EMBL" id="FNRJ01000023">
    <property type="protein sequence ID" value="SEB14820.1"/>
    <property type="molecule type" value="Genomic_DNA"/>
</dbReference>
<evidence type="ECO:0000256" key="1">
    <source>
        <dbReference type="SAM" id="SignalP"/>
    </source>
</evidence>
<dbReference type="SUPFAM" id="SSF159594">
    <property type="entry name" value="XCC0632-like"/>
    <property type="match status" value="1"/>
</dbReference>
<protein>
    <submittedName>
        <fullName evidence="3">Cholesterol transport system auxiliary component</fullName>
    </submittedName>
</protein>
<proteinExistence type="predicted"/>
<dbReference type="Gene3D" id="3.40.50.10610">
    <property type="entry name" value="ABC-type transport auxiliary lipoprotein component"/>
    <property type="match status" value="1"/>
</dbReference>
<keyword evidence="1" id="KW-0732">Signal</keyword>
<feature type="signal peptide" evidence="1">
    <location>
        <begin position="1"/>
        <end position="23"/>
    </location>
</feature>
<dbReference type="Pfam" id="PF03886">
    <property type="entry name" value="ABC_trans_aux"/>
    <property type="match status" value="1"/>
</dbReference>
<sequence>MKHLLFTGLLAMGVAGCSWLPSAEPVQSWTLEPAPAVAGQSVQVESLRVLRPQTPDLLNGRHMLVVPQGKPPSVYAGARWNSAIPELWRDQLISALQRDSRFSQISGDEVRLAADRVLVSRLDAFQTEYHQGVPTVVIRGHLQLVEANGRAILAETSLDLSRPADSSELADVVDAFSSLSAEMADVIKQWLLKETAK</sequence>
<dbReference type="InterPro" id="IPR005586">
    <property type="entry name" value="ABC_trans_aux"/>
</dbReference>
<evidence type="ECO:0000259" key="2">
    <source>
        <dbReference type="Pfam" id="PF03886"/>
    </source>
</evidence>
<reference evidence="4" key="1">
    <citation type="submission" date="2016-10" db="EMBL/GenBank/DDBJ databases">
        <authorList>
            <person name="Varghese N."/>
            <person name="Submissions S."/>
        </authorList>
    </citation>
    <scope>NUCLEOTIDE SEQUENCE [LARGE SCALE GENOMIC DNA]</scope>
    <source>
        <strain evidence="4">DSM 11526</strain>
    </source>
</reference>
<feature type="chain" id="PRO_5017422699" evidence="1">
    <location>
        <begin position="24"/>
        <end position="197"/>
    </location>
</feature>
<dbReference type="OrthoDB" id="5795476at2"/>
<name>A0A1H4H0H4_9GAMM</name>
<dbReference type="STRING" id="1122198.SAMN02745729_1236"/>
<keyword evidence="4" id="KW-1185">Reference proteome</keyword>
<gene>
    <name evidence="3" type="ORF">SAMN02745729_1236</name>
</gene>
<evidence type="ECO:0000313" key="3">
    <source>
        <dbReference type="EMBL" id="SEB14820.1"/>
    </source>
</evidence>
<dbReference type="AlphaFoldDB" id="A0A1H4H0H4"/>
<dbReference type="PROSITE" id="PS51257">
    <property type="entry name" value="PROKAR_LIPOPROTEIN"/>
    <property type="match status" value="1"/>
</dbReference>
<evidence type="ECO:0000313" key="4">
    <source>
        <dbReference type="Proteomes" id="UP000242469"/>
    </source>
</evidence>